<feature type="modified residue" description="4-aspartylphosphate" evidence="3">
    <location>
        <position position="65"/>
    </location>
</feature>
<accession>A0A4R6WHU0</accession>
<proteinExistence type="predicted"/>
<evidence type="ECO:0000313" key="5">
    <source>
        <dbReference type="EMBL" id="TDQ77380.1"/>
    </source>
</evidence>
<feature type="domain" description="Response regulatory" evidence="4">
    <location>
        <begin position="15"/>
        <end position="132"/>
    </location>
</feature>
<dbReference type="InterPro" id="IPR001789">
    <property type="entry name" value="Sig_transdc_resp-reg_receiver"/>
</dbReference>
<name>A0A4R6WHU0_9SPHI</name>
<dbReference type="SUPFAM" id="SSF52172">
    <property type="entry name" value="CheY-like"/>
    <property type="match status" value="1"/>
</dbReference>
<protein>
    <submittedName>
        <fullName evidence="5">Response regulator receiver domain-containing protein</fullName>
    </submittedName>
</protein>
<dbReference type="RefSeq" id="WP_246032767.1">
    <property type="nucleotide sequence ID" value="NZ_SNYV01000014.1"/>
</dbReference>
<comment type="caution">
    <text evidence="5">The sequence shown here is derived from an EMBL/GenBank/DDBJ whole genome shotgun (WGS) entry which is preliminary data.</text>
</comment>
<evidence type="ECO:0000256" key="3">
    <source>
        <dbReference type="PROSITE-ProRule" id="PRU00169"/>
    </source>
</evidence>
<evidence type="ECO:0000259" key="4">
    <source>
        <dbReference type="PROSITE" id="PS50110"/>
    </source>
</evidence>
<dbReference type="Pfam" id="PF00072">
    <property type="entry name" value="Response_reg"/>
    <property type="match status" value="1"/>
</dbReference>
<keyword evidence="6" id="KW-1185">Reference proteome</keyword>
<evidence type="ECO:0000313" key="6">
    <source>
        <dbReference type="Proteomes" id="UP000295292"/>
    </source>
</evidence>
<sequence length="132" mass="14898">MNLKFDVLSMEIKNLILIVDDDARNIFALELTLKAKGYKVVTCQGAREALELLRCNKQIGLVLMDMMMPDMDGYEALNVIRQDDKYPDIPIIAVTAQAMSGDREKCIDSGANDYVSKPIQVDILMDVIKKWV</sequence>
<evidence type="ECO:0000256" key="1">
    <source>
        <dbReference type="ARBA" id="ARBA00022553"/>
    </source>
</evidence>
<dbReference type="PANTHER" id="PTHR45339:SF1">
    <property type="entry name" value="HYBRID SIGNAL TRANSDUCTION HISTIDINE KINASE J"/>
    <property type="match status" value="1"/>
</dbReference>
<dbReference type="EMBL" id="SNYV01000014">
    <property type="protein sequence ID" value="TDQ77380.1"/>
    <property type="molecule type" value="Genomic_DNA"/>
</dbReference>
<dbReference type="SMART" id="SM00448">
    <property type="entry name" value="REC"/>
    <property type="match status" value="1"/>
</dbReference>
<keyword evidence="1 3" id="KW-0597">Phosphoprotein</keyword>
<dbReference type="PANTHER" id="PTHR45339">
    <property type="entry name" value="HYBRID SIGNAL TRANSDUCTION HISTIDINE KINASE J"/>
    <property type="match status" value="1"/>
</dbReference>
<dbReference type="Gene3D" id="3.40.50.2300">
    <property type="match status" value="1"/>
</dbReference>
<dbReference type="AlphaFoldDB" id="A0A4R6WHU0"/>
<dbReference type="GO" id="GO:0000160">
    <property type="term" value="P:phosphorelay signal transduction system"/>
    <property type="evidence" value="ECO:0007669"/>
    <property type="project" value="UniProtKB-KW"/>
</dbReference>
<evidence type="ECO:0000256" key="2">
    <source>
        <dbReference type="ARBA" id="ARBA00023012"/>
    </source>
</evidence>
<keyword evidence="2" id="KW-0902">Two-component regulatory system</keyword>
<dbReference type="Proteomes" id="UP000295292">
    <property type="component" value="Unassembled WGS sequence"/>
</dbReference>
<organism evidence="5 6">
    <name type="scientific">Sphingobacterium yanglingense</name>
    <dbReference type="NCBI Taxonomy" id="1437280"/>
    <lineage>
        <taxon>Bacteria</taxon>
        <taxon>Pseudomonadati</taxon>
        <taxon>Bacteroidota</taxon>
        <taxon>Sphingobacteriia</taxon>
        <taxon>Sphingobacteriales</taxon>
        <taxon>Sphingobacteriaceae</taxon>
        <taxon>Sphingobacterium</taxon>
    </lineage>
</organism>
<dbReference type="PROSITE" id="PS50110">
    <property type="entry name" value="RESPONSE_REGULATORY"/>
    <property type="match status" value="1"/>
</dbReference>
<dbReference type="InterPro" id="IPR011006">
    <property type="entry name" value="CheY-like_superfamily"/>
</dbReference>
<reference evidence="5 6" key="1">
    <citation type="submission" date="2019-03" db="EMBL/GenBank/DDBJ databases">
        <title>Genomic Encyclopedia of Archaeal and Bacterial Type Strains, Phase II (KMG-II): from individual species to whole genera.</title>
        <authorList>
            <person name="Goeker M."/>
        </authorList>
    </citation>
    <scope>NUCLEOTIDE SEQUENCE [LARGE SCALE GENOMIC DNA]</scope>
    <source>
        <strain evidence="5 6">DSM 28353</strain>
    </source>
</reference>
<gene>
    <name evidence="5" type="ORF">CLV99_2786</name>
</gene>